<feature type="chain" id="PRO_5025487410" evidence="2">
    <location>
        <begin position="22"/>
        <end position="99"/>
    </location>
</feature>
<feature type="region of interest" description="Disordered" evidence="1">
    <location>
        <begin position="22"/>
        <end position="99"/>
    </location>
</feature>
<evidence type="ECO:0000313" key="3">
    <source>
        <dbReference type="EMBL" id="NEX59687.1"/>
    </source>
</evidence>
<gene>
    <name evidence="3" type="ORF">G3574_01220</name>
</gene>
<keyword evidence="4" id="KW-1185">Reference proteome</keyword>
<name>A0A6B3SFL5_9BURK</name>
<evidence type="ECO:0000313" key="4">
    <source>
        <dbReference type="Proteomes" id="UP000482155"/>
    </source>
</evidence>
<feature type="signal peptide" evidence="2">
    <location>
        <begin position="1"/>
        <end position="21"/>
    </location>
</feature>
<accession>A0A6B3SFL5</accession>
<dbReference type="EMBL" id="JAAIVB010000008">
    <property type="protein sequence ID" value="NEX59687.1"/>
    <property type="molecule type" value="Genomic_DNA"/>
</dbReference>
<evidence type="ECO:0000256" key="2">
    <source>
        <dbReference type="SAM" id="SignalP"/>
    </source>
</evidence>
<dbReference type="Proteomes" id="UP000482155">
    <property type="component" value="Unassembled WGS sequence"/>
</dbReference>
<organism evidence="3 4">
    <name type="scientific">Noviherbaspirillum galbum</name>
    <dbReference type="NCBI Taxonomy" id="2709383"/>
    <lineage>
        <taxon>Bacteria</taxon>
        <taxon>Pseudomonadati</taxon>
        <taxon>Pseudomonadota</taxon>
        <taxon>Betaproteobacteria</taxon>
        <taxon>Burkholderiales</taxon>
        <taxon>Oxalobacteraceae</taxon>
        <taxon>Noviherbaspirillum</taxon>
    </lineage>
</organism>
<dbReference type="RefSeq" id="WP_163960081.1">
    <property type="nucleotide sequence ID" value="NZ_JAAIVB010000008.1"/>
</dbReference>
<comment type="caution">
    <text evidence="3">The sequence shown here is derived from an EMBL/GenBank/DDBJ whole genome shotgun (WGS) entry which is preliminary data.</text>
</comment>
<feature type="compositionally biased region" description="Basic and acidic residues" evidence="1">
    <location>
        <begin position="26"/>
        <end position="46"/>
    </location>
</feature>
<keyword evidence="2" id="KW-0732">Signal</keyword>
<protein>
    <submittedName>
        <fullName evidence="3">Uncharacterized protein</fullName>
    </submittedName>
</protein>
<evidence type="ECO:0000256" key="1">
    <source>
        <dbReference type="SAM" id="MobiDB-lite"/>
    </source>
</evidence>
<reference evidence="3 4" key="1">
    <citation type="submission" date="2020-02" db="EMBL/GenBank/DDBJ databases">
        <authorList>
            <person name="Kim M.K."/>
        </authorList>
    </citation>
    <scope>NUCLEOTIDE SEQUENCE [LARGE SCALE GENOMIC DNA]</scope>
    <source>
        <strain evidence="3 4">17J57-3</strain>
    </source>
</reference>
<dbReference type="AlphaFoldDB" id="A0A6B3SFL5"/>
<proteinExistence type="predicted"/>
<feature type="compositionally biased region" description="Low complexity" evidence="1">
    <location>
        <begin position="57"/>
        <end position="69"/>
    </location>
</feature>
<feature type="compositionally biased region" description="Basic residues" evidence="1">
    <location>
        <begin position="70"/>
        <end position="82"/>
    </location>
</feature>
<sequence length="99" mass="10371">MKKRLMASLASLLLVSGAALAADPSSEIRESTDPDKAAAVEQRARDIAAAQQMNGDTSGASSTQGSSASGKHHRRHHGKMMKNRNQPAKTQDGAATESK</sequence>